<sequence>MFPLHKVKDPNSPTENHNWFVDGGLWANNPVMVALVEALSFAPEGSPIELVSVSTCPPFKAPPVREEESDRGILAWKAGIGMLEMGLDAQSQAYDYMAKALTDHIGGGVSYIRLSDPLVDENIARDLTLDNPSERAISALVSLASRAVDQNISEATTGDQTKRLILQVFSDIAAVENSII</sequence>
<keyword evidence="2" id="KW-1185">Reference proteome</keyword>
<gene>
    <name evidence="1" type="ORF">GCM10007053_10200</name>
</gene>
<dbReference type="SUPFAM" id="SSF52151">
    <property type="entry name" value="FabD/lysophospholipase-like"/>
    <property type="match status" value="1"/>
</dbReference>
<dbReference type="Gene3D" id="3.40.1090.10">
    <property type="entry name" value="Cytosolic phospholipase A2 catalytic domain"/>
    <property type="match status" value="1"/>
</dbReference>
<dbReference type="Proteomes" id="UP000644693">
    <property type="component" value="Unassembled WGS sequence"/>
</dbReference>
<dbReference type="EMBL" id="BMYM01000001">
    <property type="protein sequence ID" value="GHD29519.1"/>
    <property type="molecule type" value="Genomic_DNA"/>
</dbReference>
<evidence type="ECO:0000313" key="1">
    <source>
        <dbReference type="EMBL" id="GHD29519.1"/>
    </source>
</evidence>
<evidence type="ECO:0000313" key="2">
    <source>
        <dbReference type="Proteomes" id="UP000644693"/>
    </source>
</evidence>
<reference evidence="1" key="2">
    <citation type="submission" date="2020-09" db="EMBL/GenBank/DDBJ databases">
        <authorList>
            <person name="Sun Q."/>
            <person name="Kim S."/>
        </authorList>
    </citation>
    <scope>NUCLEOTIDE SEQUENCE</scope>
    <source>
        <strain evidence="1">KCTC 23430</strain>
    </source>
</reference>
<name>A0A919CIR7_9GAMM</name>
<protein>
    <recommendedName>
        <fullName evidence="3">PNPLA domain-containing protein</fullName>
    </recommendedName>
</protein>
<organism evidence="1 2">
    <name type="scientific">Parahalioglobus pacificus</name>
    <dbReference type="NCBI Taxonomy" id="930806"/>
    <lineage>
        <taxon>Bacteria</taxon>
        <taxon>Pseudomonadati</taxon>
        <taxon>Pseudomonadota</taxon>
        <taxon>Gammaproteobacteria</taxon>
        <taxon>Cellvibrionales</taxon>
        <taxon>Halieaceae</taxon>
        <taxon>Parahalioglobus</taxon>
    </lineage>
</organism>
<evidence type="ECO:0008006" key="3">
    <source>
        <dbReference type="Google" id="ProtNLM"/>
    </source>
</evidence>
<comment type="caution">
    <text evidence="1">The sequence shown here is derived from an EMBL/GenBank/DDBJ whole genome shotgun (WGS) entry which is preliminary data.</text>
</comment>
<dbReference type="InterPro" id="IPR016035">
    <property type="entry name" value="Acyl_Trfase/lysoPLipase"/>
</dbReference>
<proteinExistence type="predicted"/>
<dbReference type="AlphaFoldDB" id="A0A919CIR7"/>
<reference evidence="1" key="1">
    <citation type="journal article" date="2014" name="Int. J. Syst. Evol. Microbiol.">
        <title>Complete genome sequence of Corynebacterium casei LMG S-19264T (=DSM 44701T), isolated from a smear-ripened cheese.</title>
        <authorList>
            <consortium name="US DOE Joint Genome Institute (JGI-PGF)"/>
            <person name="Walter F."/>
            <person name="Albersmeier A."/>
            <person name="Kalinowski J."/>
            <person name="Ruckert C."/>
        </authorList>
    </citation>
    <scope>NUCLEOTIDE SEQUENCE</scope>
    <source>
        <strain evidence="1">KCTC 23430</strain>
    </source>
</reference>
<accession>A0A919CIR7</accession>